<keyword evidence="3" id="KW-1185">Reference proteome</keyword>
<proteinExistence type="predicted"/>
<evidence type="ECO:0000313" key="3">
    <source>
        <dbReference type="Proteomes" id="UP001140949"/>
    </source>
</evidence>
<protein>
    <submittedName>
        <fullName evidence="1">Uncharacterized protein</fullName>
    </submittedName>
</protein>
<comment type="caution">
    <text evidence="1">The sequence shown here is derived from an EMBL/GenBank/DDBJ whole genome shotgun (WGS) entry which is preliminary data.</text>
</comment>
<dbReference type="EMBL" id="JANAVB010038877">
    <property type="protein sequence ID" value="KAJ6800325.1"/>
    <property type="molecule type" value="Genomic_DNA"/>
</dbReference>
<accession>A0AAX6E8L5</accession>
<organism evidence="1 3">
    <name type="scientific">Iris pallida</name>
    <name type="common">Sweet iris</name>
    <dbReference type="NCBI Taxonomy" id="29817"/>
    <lineage>
        <taxon>Eukaryota</taxon>
        <taxon>Viridiplantae</taxon>
        <taxon>Streptophyta</taxon>
        <taxon>Embryophyta</taxon>
        <taxon>Tracheophyta</taxon>
        <taxon>Spermatophyta</taxon>
        <taxon>Magnoliopsida</taxon>
        <taxon>Liliopsida</taxon>
        <taxon>Asparagales</taxon>
        <taxon>Iridaceae</taxon>
        <taxon>Iridoideae</taxon>
        <taxon>Irideae</taxon>
        <taxon>Iris</taxon>
    </lineage>
</organism>
<gene>
    <name evidence="1" type="ORF">M6B38_202920</name>
    <name evidence="2" type="ORF">M6B38_395815</name>
</gene>
<dbReference type="EMBL" id="JANAVB010025200">
    <property type="protein sequence ID" value="KAJ6820751.1"/>
    <property type="molecule type" value="Genomic_DNA"/>
</dbReference>
<reference evidence="1" key="2">
    <citation type="submission" date="2023-04" db="EMBL/GenBank/DDBJ databases">
        <authorList>
            <person name="Bruccoleri R.E."/>
            <person name="Oakeley E.J."/>
            <person name="Faust A.-M."/>
            <person name="Dessus-Babus S."/>
            <person name="Altorfer M."/>
            <person name="Burckhardt D."/>
            <person name="Oertli M."/>
            <person name="Naumann U."/>
            <person name="Petersen F."/>
            <person name="Wong J."/>
        </authorList>
    </citation>
    <scope>NUCLEOTIDE SEQUENCE</scope>
    <source>
        <strain evidence="1">GSM-AAB239-AS_SAM_17_03QT</strain>
        <tissue evidence="1">Leaf</tissue>
    </source>
</reference>
<sequence>MSSFESSCKGSSSKDDVHFLVLFAESWDWERKVITFLYLGAKGIEEERKVISNGKEIRGKMVPSIQARTHFPTFFPPSSIHFSFQFSWYFQRPERKIDGNCNFPKERKRQGIDFLSSPFREPNKARAPISCNIFMLVRRRASLILEH</sequence>
<evidence type="ECO:0000313" key="2">
    <source>
        <dbReference type="EMBL" id="KAJ6820751.1"/>
    </source>
</evidence>
<reference evidence="1" key="1">
    <citation type="journal article" date="2023" name="GigaByte">
        <title>Genome assembly of the bearded iris, Iris pallida Lam.</title>
        <authorList>
            <person name="Bruccoleri R.E."/>
            <person name="Oakeley E.J."/>
            <person name="Faust A.M.E."/>
            <person name="Altorfer M."/>
            <person name="Dessus-Babus S."/>
            <person name="Burckhardt D."/>
            <person name="Oertli M."/>
            <person name="Naumann U."/>
            <person name="Petersen F."/>
            <person name="Wong J."/>
        </authorList>
    </citation>
    <scope>NUCLEOTIDE SEQUENCE</scope>
    <source>
        <strain evidence="1">GSM-AAB239-AS_SAM_17_03QT</strain>
    </source>
</reference>
<name>A0AAX6E8L5_IRIPA</name>
<dbReference type="Proteomes" id="UP001140949">
    <property type="component" value="Unassembled WGS sequence"/>
</dbReference>
<dbReference type="AlphaFoldDB" id="A0AAX6E8L5"/>
<evidence type="ECO:0000313" key="1">
    <source>
        <dbReference type="EMBL" id="KAJ6800325.1"/>
    </source>
</evidence>